<keyword evidence="2" id="KW-0677">Repeat</keyword>
<dbReference type="SUPFAM" id="SSF81837">
    <property type="entry name" value="BEACH domain"/>
    <property type="match status" value="1"/>
</dbReference>
<dbReference type="InterPro" id="IPR036322">
    <property type="entry name" value="WD40_repeat_dom_sf"/>
</dbReference>
<protein>
    <recommendedName>
        <fullName evidence="5">BEACH domain-containing protein</fullName>
    </recommendedName>
</protein>
<dbReference type="Gene3D" id="2.130.10.10">
    <property type="entry name" value="YVTN repeat-like/Quinoprotein amine dehydrogenase"/>
    <property type="match status" value="1"/>
</dbReference>
<reference evidence="6 7" key="1">
    <citation type="journal article" date="2017" name="BMC Biol.">
        <title>Genomic innovations, transcriptional plasticity and gene loss underlying the evolution and divergence of two highly polyphagous and invasive Helicoverpa pest species.</title>
        <authorList>
            <person name="Pearce S.L."/>
            <person name="Clarke D.F."/>
            <person name="East P.D."/>
            <person name="Elfekih S."/>
            <person name="Gordon K.H."/>
            <person name="Jermiin L.S."/>
            <person name="McGaughran A."/>
            <person name="Oakeshott J.G."/>
            <person name="Papanikolaou A."/>
            <person name="Perera O.P."/>
            <person name="Rane R.V."/>
            <person name="Richards S."/>
            <person name="Tay W.T."/>
            <person name="Walsh T.K."/>
            <person name="Anderson A."/>
            <person name="Anderson C.J."/>
            <person name="Asgari S."/>
            <person name="Board P.G."/>
            <person name="Bretschneider A."/>
            <person name="Campbell P.M."/>
            <person name="Chertemps T."/>
            <person name="Christeller J.T."/>
            <person name="Coppin C.W."/>
            <person name="Downes S.J."/>
            <person name="Duan G."/>
            <person name="Farnsworth C.A."/>
            <person name="Good R.T."/>
            <person name="Han L.B."/>
            <person name="Han Y.C."/>
            <person name="Hatje K."/>
            <person name="Horne I."/>
            <person name="Huang Y.P."/>
            <person name="Hughes D.S."/>
            <person name="Jacquin-Joly E."/>
            <person name="James W."/>
            <person name="Jhangiani S."/>
            <person name="Kollmar M."/>
            <person name="Kuwar S.S."/>
            <person name="Li S."/>
            <person name="Liu N.Y."/>
            <person name="Maibeche M.T."/>
            <person name="Miller J.R."/>
            <person name="Montagne N."/>
            <person name="Perry T."/>
            <person name="Qu J."/>
            <person name="Song S.V."/>
            <person name="Sutton G.G."/>
            <person name="Vogel H."/>
            <person name="Walenz B.P."/>
            <person name="Xu W."/>
            <person name="Zhang H.J."/>
            <person name="Zou Z."/>
            <person name="Batterham P."/>
            <person name="Edwards O.R."/>
            <person name="Feyereisen R."/>
            <person name="Gibbs R.A."/>
            <person name="Heckel D.G."/>
            <person name="McGrath A."/>
            <person name="Robin C."/>
            <person name="Scherer S.E."/>
            <person name="Worley K.C."/>
            <person name="Wu Y.D."/>
        </authorList>
    </citation>
    <scope>NUCLEOTIDE SEQUENCE [LARGE SCALE GENOMIC DNA]</scope>
    <source>
        <strain evidence="6">Harm_GR_Male_#8</strain>
        <tissue evidence="6">Whole organism</tissue>
    </source>
</reference>
<dbReference type="EMBL" id="KZ149931">
    <property type="protein sequence ID" value="PZC77355.1"/>
    <property type="molecule type" value="Genomic_DNA"/>
</dbReference>
<dbReference type="PROSITE" id="PS50082">
    <property type="entry name" value="WD_REPEATS_2"/>
    <property type="match status" value="1"/>
</dbReference>
<dbReference type="InterPro" id="IPR015943">
    <property type="entry name" value="WD40/YVTN_repeat-like_dom_sf"/>
</dbReference>
<dbReference type="SUPFAM" id="SSF50978">
    <property type="entry name" value="WD40 repeat-like"/>
    <property type="match status" value="1"/>
</dbReference>
<dbReference type="InterPro" id="IPR050865">
    <property type="entry name" value="BEACH_Domain"/>
</dbReference>
<dbReference type="InterPro" id="IPR001680">
    <property type="entry name" value="WD40_rpt"/>
</dbReference>
<organism evidence="6 7">
    <name type="scientific">Helicoverpa armigera</name>
    <name type="common">Cotton bollworm</name>
    <name type="synonym">Heliothis armigera</name>
    <dbReference type="NCBI Taxonomy" id="29058"/>
    <lineage>
        <taxon>Eukaryota</taxon>
        <taxon>Metazoa</taxon>
        <taxon>Ecdysozoa</taxon>
        <taxon>Arthropoda</taxon>
        <taxon>Hexapoda</taxon>
        <taxon>Insecta</taxon>
        <taxon>Pterygota</taxon>
        <taxon>Neoptera</taxon>
        <taxon>Endopterygota</taxon>
        <taxon>Lepidoptera</taxon>
        <taxon>Glossata</taxon>
        <taxon>Ditrysia</taxon>
        <taxon>Noctuoidea</taxon>
        <taxon>Noctuidae</taxon>
        <taxon>Heliothinae</taxon>
        <taxon>Helicoverpa</taxon>
    </lineage>
</organism>
<sequence>MTQWRNGSITNWEYLMRLNGLGGRSYNDLMQYPVLPFVLADYSSRILDLNDPASFRDLAKPMAVQNKTREQHYINIYNDLKAARREGCSPLLSRQPHHYASLYSNSGGVLHYLVRVPPFTELFLNYQDNNFDMPDRTFHSLATTWRLITNDSPTDVKELIPELFYLPELFHNNEGLNLGTRQCGAAVDDVELPPWAGDARLFTLIHRQALEAAYVTEHLPHWIDLVFGYKQTGQPALDAINVFPACTYYGFDPTALEEEVDRTAAAAMVRTYGQAPRQLLRAPHPHAAPDLHHASDQVPVWAGVVGARWGRWCGSPELQPPTVVWRRTCAGAASLYALPHARSVAVASRATALIALHDEAANNAQNNGQQPLALVSWGHSDNIVRLKRRRDVRPDLLFHVCALDQITKVVSICATGGCPYPLVVGYSSGRVSCVRVRSTAAGVRVAARGLHAHAAAAAGLHECARAGLLVSASVDGHIVLWDLHTLSYIRTLPNRDMLSVTHVTISETLCDIASVHDMTSSNANSDGNGDVTPDANDVSDNHTEAYEKDAAYKYKSLIRVHTVNARFVGSVKVCERVTCICYSNAPEGISVNAIAAGLATGAVRLYSSWDLRALRLIPAPDTRAPLLSITFSSDSQLLFGCYAGGVVVAWESAGATRPAPVRIVPAHALF</sequence>
<feature type="region of interest" description="Disordered" evidence="4">
    <location>
        <begin position="521"/>
        <end position="540"/>
    </location>
</feature>
<dbReference type="InterPro" id="IPR000409">
    <property type="entry name" value="BEACH_dom"/>
</dbReference>
<dbReference type="PANTHER" id="PTHR13743:SF86">
    <property type="entry name" value="LYSOSOMAL-TRAFFICKING REGULATOR"/>
    <property type="match status" value="1"/>
</dbReference>
<name>A0A2W1BUL4_HELAM</name>
<dbReference type="PROSITE" id="PS50197">
    <property type="entry name" value="BEACH"/>
    <property type="match status" value="1"/>
</dbReference>
<dbReference type="InterPro" id="IPR019775">
    <property type="entry name" value="WD40_repeat_CS"/>
</dbReference>
<evidence type="ECO:0000256" key="3">
    <source>
        <dbReference type="PROSITE-ProRule" id="PRU00221"/>
    </source>
</evidence>
<dbReference type="AlphaFoldDB" id="A0A2W1BUL4"/>
<dbReference type="PANTHER" id="PTHR13743">
    <property type="entry name" value="BEIGE/BEACH-RELATED"/>
    <property type="match status" value="1"/>
</dbReference>
<evidence type="ECO:0000313" key="7">
    <source>
        <dbReference type="Proteomes" id="UP000249218"/>
    </source>
</evidence>
<evidence type="ECO:0000256" key="4">
    <source>
        <dbReference type="SAM" id="MobiDB-lite"/>
    </source>
</evidence>
<dbReference type="OrthoDB" id="26681at2759"/>
<evidence type="ECO:0000313" key="6">
    <source>
        <dbReference type="EMBL" id="PZC77355.1"/>
    </source>
</evidence>
<evidence type="ECO:0000256" key="1">
    <source>
        <dbReference type="ARBA" id="ARBA00022574"/>
    </source>
</evidence>
<accession>A0A2W1BUL4</accession>
<evidence type="ECO:0000259" key="5">
    <source>
        <dbReference type="PROSITE" id="PS50197"/>
    </source>
</evidence>
<feature type="repeat" description="WD" evidence="3">
    <location>
        <begin position="450"/>
        <end position="491"/>
    </location>
</feature>
<proteinExistence type="predicted"/>
<dbReference type="CDD" id="cd06071">
    <property type="entry name" value="Beach"/>
    <property type="match status" value="1"/>
</dbReference>
<dbReference type="Proteomes" id="UP000249218">
    <property type="component" value="Unassembled WGS sequence"/>
</dbReference>
<keyword evidence="7" id="KW-1185">Reference proteome</keyword>
<gene>
    <name evidence="6" type="primary">HaOG203514</name>
    <name evidence="6" type="ORF">B5X24_HaOG203514</name>
</gene>
<keyword evidence="1 3" id="KW-0853">WD repeat</keyword>
<evidence type="ECO:0000256" key="2">
    <source>
        <dbReference type="ARBA" id="ARBA00022737"/>
    </source>
</evidence>
<feature type="domain" description="BEACH" evidence="5">
    <location>
        <begin position="1"/>
        <end position="287"/>
    </location>
</feature>
<dbReference type="Gene3D" id="1.10.1540.10">
    <property type="entry name" value="BEACH domain"/>
    <property type="match status" value="1"/>
</dbReference>
<dbReference type="Pfam" id="PF02138">
    <property type="entry name" value="Beach"/>
    <property type="match status" value="1"/>
</dbReference>
<dbReference type="SMART" id="SM01026">
    <property type="entry name" value="Beach"/>
    <property type="match status" value="1"/>
</dbReference>
<dbReference type="PROSITE" id="PS00678">
    <property type="entry name" value="WD_REPEATS_1"/>
    <property type="match status" value="1"/>
</dbReference>
<dbReference type="InterPro" id="IPR036372">
    <property type="entry name" value="BEACH_dom_sf"/>
</dbReference>